<dbReference type="RefSeq" id="WP_251969436.1">
    <property type="nucleotide sequence ID" value="NZ_AP025730.1"/>
</dbReference>
<accession>A0ABM7YNR3</accession>
<proteinExistence type="inferred from homology"/>
<keyword evidence="9" id="KW-1185">Reference proteome</keyword>
<dbReference type="Pfam" id="PF01845">
    <property type="entry name" value="CcdB"/>
    <property type="match status" value="1"/>
</dbReference>
<dbReference type="Proteomes" id="UP001057498">
    <property type="component" value="Chromosome"/>
</dbReference>
<dbReference type="EMBL" id="AP025730">
    <property type="protein sequence ID" value="BDI06124.1"/>
    <property type="molecule type" value="Genomic_DNA"/>
</dbReference>
<gene>
    <name evidence="8" type="ORF">CATMQ487_30940</name>
</gene>
<evidence type="ECO:0000256" key="2">
    <source>
        <dbReference type="ARBA" id="ARBA00015075"/>
    </source>
</evidence>
<evidence type="ECO:0000256" key="7">
    <source>
        <dbReference type="ARBA" id="ARBA00033135"/>
    </source>
</evidence>
<evidence type="ECO:0000313" key="8">
    <source>
        <dbReference type="EMBL" id="BDI06124.1"/>
    </source>
</evidence>
<dbReference type="Gene3D" id="2.30.30.110">
    <property type="match status" value="1"/>
</dbReference>
<evidence type="ECO:0000256" key="1">
    <source>
        <dbReference type="ARBA" id="ARBA00005230"/>
    </source>
</evidence>
<evidence type="ECO:0000256" key="6">
    <source>
        <dbReference type="ARBA" id="ARBA00029628"/>
    </source>
</evidence>
<dbReference type="SUPFAM" id="SSF50118">
    <property type="entry name" value="Cell growth inhibitor/plasmid maintenance toxic component"/>
    <property type="match status" value="1"/>
</dbReference>
<dbReference type="InterPro" id="IPR011067">
    <property type="entry name" value="Plasmid_toxin/cell-grow_inhib"/>
</dbReference>
<evidence type="ECO:0000256" key="5">
    <source>
        <dbReference type="ARBA" id="ARBA00023163"/>
    </source>
</evidence>
<evidence type="ECO:0000313" key="9">
    <source>
        <dbReference type="Proteomes" id="UP001057498"/>
    </source>
</evidence>
<name>A0ABM7YNR3_9BURK</name>
<dbReference type="InterPro" id="IPR002712">
    <property type="entry name" value="CcdB"/>
</dbReference>
<evidence type="ECO:0000256" key="3">
    <source>
        <dbReference type="ARBA" id="ARBA00022491"/>
    </source>
</evidence>
<organism evidence="8 9">
    <name type="scientific">Sphaerotilus microaerophilus</name>
    <dbReference type="NCBI Taxonomy" id="2914710"/>
    <lineage>
        <taxon>Bacteria</taxon>
        <taxon>Pseudomonadati</taxon>
        <taxon>Pseudomonadota</taxon>
        <taxon>Betaproteobacteria</taxon>
        <taxon>Burkholderiales</taxon>
        <taxon>Sphaerotilaceae</taxon>
        <taxon>Sphaerotilus</taxon>
    </lineage>
</organism>
<evidence type="ECO:0000256" key="4">
    <source>
        <dbReference type="ARBA" id="ARBA00023015"/>
    </source>
</evidence>
<keyword evidence="3" id="KW-0678">Repressor</keyword>
<protein>
    <recommendedName>
        <fullName evidence="2">Toxin CcdB</fullName>
    </recommendedName>
    <alternativeName>
        <fullName evidence="7">Cytotoxic protein CcdB</fullName>
    </alternativeName>
    <alternativeName>
        <fullName evidence="6">Protein LetD</fullName>
    </alternativeName>
</protein>
<keyword evidence="4" id="KW-0805">Transcription regulation</keyword>
<comment type="similarity">
    <text evidence="1">Belongs to the CcdB toxin family.</text>
</comment>
<keyword evidence="5" id="KW-0804">Transcription</keyword>
<sequence>MAQYDVYPNPSASSQATVPYVVDVQSRLLGELRTRLVIPLARDSGSPHPRPSRLAPTFQIDGVTVVAQAWLAAPLDARLLKQPVASLAHRGAELRDALDAVCAGL</sequence>
<reference evidence="8" key="1">
    <citation type="submission" date="2022-04" db="EMBL/GenBank/DDBJ databases">
        <title>Whole genome sequence of Sphaerotilus sp. FB-5.</title>
        <authorList>
            <person name="Takeda M."/>
            <person name="Narihara S."/>
            <person name="Akimoto M."/>
            <person name="Akimoto R."/>
            <person name="Nishiyashiki S."/>
            <person name="Murakami T."/>
        </authorList>
    </citation>
    <scope>NUCLEOTIDE SEQUENCE</scope>
    <source>
        <strain evidence="8">FB-5</strain>
    </source>
</reference>